<proteinExistence type="predicted"/>
<evidence type="ECO:0000313" key="2">
    <source>
        <dbReference type="Proteomes" id="UP000605970"/>
    </source>
</evidence>
<comment type="caution">
    <text evidence="1">The sequence shown here is derived from an EMBL/GenBank/DDBJ whole genome shotgun (WGS) entry which is preliminary data.</text>
</comment>
<gene>
    <name evidence="1" type="ORF">Mgra_00009040</name>
</gene>
<protein>
    <submittedName>
        <fullName evidence="1">Uncharacterized protein</fullName>
    </submittedName>
</protein>
<evidence type="ECO:0000313" key="1">
    <source>
        <dbReference type="EMBL" id="KAF7629967.1"/>
    </source>
</evidence>
<organism evidence="1 2">
    <name type="scientific">Meloidogyne graminicola</name>
    <dbReference type="NCBI Taxonomy" id="189291"/>
    <lineage>
        <taxon>Eukaryota</taxon>
        <taxon>Metazoa</taxon>
        <taxon>Ecdysozoa</taxon>
        <taxon>Nematoda</taxon>
        <taxon>Chromadorea</taxon>
        <taxon>Rhabditida</taxon>
        <taxon>Tylenchina</taxon>
        <taxon>Tylenchomorpha</taxon>
        <taxon>Tylenchoidea</taxon>
        <taxon>Meloidogynidae</taxon>
        <taxon>Meloidogyninae</taxon>
        <taxon>Meloidogyne</taxon>
    </lineage>
</organism>
<keyword evidence="2" id="KW-1185">Reference proteome</keyword>
<reference evidence="1" key="1">
    <citation type="journal article" date="2020" name="Ecol. Evol.">
        <title>Genome structure and content of the rice root-knot nematode (Meloidogyne graminicola).</title>
        <authorList>
            <person name="Phan N.T."/>
            <person name="Danchin E.G.J."/>
            <person name="Klopp C."/>
            <person name="Perfus-Barbeoch L."/>
            <person name="Kozlowski D.K."/>
            <person name="Koutsovoulos G.D."/>
            <person name="Lopez-Roques C."/>
            <person name="Bouchez O."/>
            <person name="Zahm M."/>
            <person name="Besnard G."/>
            <person name="Bellafiore S."/>
        </authorList>
    </citation>
    <scope>NUCLEOTIDE SEQUENCE</scope>
    <source>
        <strain evidence="1">VN-18</strain>
    </source>
</reference>
<dbReference type="EMBL" id="JABEBT010000134">
    <property type="protein sequence ID" value="KAF7629967.1"/>
    <property type="molecule type" value="Genomic_DNA"/>
</dbReference>
<dbReference type="AlphaFoldDB" id="A0A8S9ZE28"/>
<sequence>MVKNFAQADLQSKNTKIGRILNRIQQKDLQIDFIRGIVGLHTFGRVGYKQLKIDNYFMTLILIQHKIKVLESKDVGRPRIKSKIEEDEDFNK</sequence>
<accession>A0A8S9ZE28</accession>
<dbReference type="Proteomes" id="UP000605970">
    <property type="component" value="Unassembled WGS sequence"/>
</dbReference>
<name>A0A8S9ZE28_9BILA</name>